<dbReference type="InterPro" id="IPR023170">
    <property type="entry name" value="HhH_base_excis_C"/>
</dbReference>
<keyword evidence="16" id="KW-1185">Reference proteome</keyword>
<keyword evidence="10" id="KW-0408">Iron</keyword>
<evidence type="ECO:0000256" key="6">
    <source>
        <dbReference type="ARBA" id="ARBA00022023"/>
    </source>
</evidence>
<protein>
    <recommendedName>
        <fullName evidence="6">Adenine DNA glycosylase</fullName>
        <ecNumber evidence="5">3.2.2.31</ecNumber>
    </recommendedName>
</protein>
<evidence type="ECO:0000313" key="16">
    <source>
        <dbReference type="Proteomes" id="UP000647339"/>
    </source>
</evidence>
<organism evidence="15 16">
    <name type="scientific">Echinicola rosea</name>
    <dbReference type="NCBI Taxonomy" id="1807691"/>
    <lineage>
        <taxon>Bacteria</taxon>
        <taxon>Pseudomonadati</taxon>
        <taxon>Bacteroidota</taxon>
        <taxon>Cytophagia</taxon>
        <taxon>Cytophagales</taxon>
        <taxon>Cyclobacteriaceae</taxon>
        <taxon>Echinicola</taxon>
    </lineage>
</organism>
<dbReference type="PANTHER" id="PTHR42944:SF1">
    <property type="entry name" value="ADENINE DNA GLYCOSYLASE"/>
    <property type="match status" value="1"/>
</dbReference>
<comment type="catalytic activity">
    <reaction evidence="1">
        <text>Hydrolyzes free adenine bases from 7,8-dihydro-8-oxoguanine:adenine mismatched double-stranded DNA, leaving an apurinic site.</text>
        <dbReference type="EC" id="3.2.2.31"/>
    </reaction>
</comment>
<keyword evidence="11" id="KW-0411">Iron-sulfur</keyword>
<evidence type="ECO:0000313" key="15">
    <source>
        <dbReference type="EMBL" id="GGF32773.1"/>
    </source>
</evidence>
<keyword evidence="12" id="KW-0234">DNA repair</keyword>
<dbReference type="InterPro" id="IPR011257">
    <property type="entry name" value="DNA_glycosylase"/>
</dbReference>
<evidence type="ECO:0000256" key="2">
    <source>
        <dbReference type="ARBA" id="ARBA00001966"/>
    </source>
</evidence>
<evidence type="ECO:0000256" key="4">
    <source>
        <dbReference type="ARBA" id="ARBA00008343"/>
    </source>
</evidence>
<dbReference type="CDD" id="cd03431">
    <property type="entry name" value="NUDIX_DNA_Glycosylase_C-MutY"/>
    <property type="match status" value="1"/>
</dbReference>
<evidence type="ECO:0000256" key="13">
    <source>
        <dbReference type="ARBA" id="ARBA00023295"/>
    </source>
</evidence>
<keyword evidence="7" id="KW-0479">Metal-binding</keyword>
<comment type="similarity">
    <text evidence="4">Belongs to the Nth/MutY family.</text>
</comment>
<accession>A0ABQ1V179</accession>
<keyword evidence="13" id="KW-0326">Glycosidase</keyword>
<evidence type="ECO:0000256" key="1">
    <source>
        <dbReference type="ARBA" id="ARBA00000843"/>
    </source>
</evidence>
<evidence type="ECO:0000256" key="11">
    <source>
        <dbReference type="ARBA" id="ARBA00023014"/>
    </source>
</evidence>
<keyword evidence="9" id="KW-0378">Hydrolase</keyword>
<feature type="domain" description="HhH-GPD" evidence="14">
    <location>
        <begin position="51"/>
        <end position="202"/>
    </location>
</feature>
<evidence type="ECO:0000256" key="5">
    <source>
        <dbReference type="ARBA" id="ARBA00012045"/>
    </source>
</evidence>
<proteinExistence type="inferred from homology"/>
<comment type="function">
    <text evidence="3">Adenine glycosylase active on G-A mispairs. MutY also corrects error-prone DNA synthesis past GO lesions which are due to the oxidatively damaged form of guanine: 7,8-dihydro-8-oxoguanine (8-oxo-dGTP).</text>
</comment>
<evidence type="ECO:0000256" key="12">
    <source>
        <dbReference type="ARBA" id="ARBA00023204"/>
    </source>
</evidence>
<evidence type="ECO:0000256" key="3">
    <source>
        <dbReference type="ARBA" id="ARBA00002933"/>
    </source>
</evidence>
<sequence length="370" mass="42690">MFNENLIRKIPNVLTFNHFPKKLLHWYPENKRDLPWRNTQNPYIIWLSEIILQQTRVAQGLPYFKEFVKHYPTVEDLAQAPIEDVLRLWQGLGYYSRARNLHQCAKQVSEELGGDFPDNYQALLKLKGIGQYTAAAIASFAFKEKVAVLDGNVFRVLSRYFGIDTDISSPKGKRQFQTLANELIPGDQPDEYNQAIMEFGALQCTPKKANCGHCPLKDSCYAYANGQVEALPVKIKKTKVTTRAFLYHEVKCDNLKIVKTRGPKDIWQGLTDFPLVEYPSPEKINPEESSLFQELQAFKPIINYQSEKTYKHILSHQKIFSNFVTFNIAPDKCDEVKIWADSKGYRLCDDEELEALGKPQLIVRYLNDQK</sequence>
<comment type="caution">
    <text evidence="15">The sequence shown here is derived from an EMBL/GenBank/DDBJ whole genome shotgun (WGS) entry which is preliminary data.</text>
</comment>
<dbReference type="Pfam" id="PF00730">
    <property type="entry name" value="HhH-GPD"/>
    <property type="match status" value="1"/>
</dbReference>
<dbReference type="SUPFAM" id="SSF48150">
    <property type="entry name" value="DNA-glycosylase"/>
    <property type="match status" value="1"/>
</dbReference>
<evidence type="ECO:0000256" key="10">
    <source>
        <dbReference type="ARBA" id="ARBA00023004"/>
    </source>
</evidence>
<evidence type="ECO:0000256" key="8">
    <source>
        <dbReference type="ARBA" id="ARBA00022763"/>
    </source>
</evidence>
<dbReference type="InterPro" id="IPR003265">
    <property type="entry name" value="HhH-GPD_domain"/>
</dbReference>
<keyword evidence="8" id="KW-0227">DNA damage</keyword>
<dbReference type="InterPro" id="IPR005760">
    <property type="entry name" value="A/G_AdeGlyc_MutY"/>
</dbReference>
<dbReference type="InterPro" id="IPR000445">
    <property type="entry name" value="HhH_motif"/>
</dbReference>
<dbReference type="EC" id="3.2.2.31" evidence="5"/>
<dbReference type="SMART" id="SM00478">
    <property type="entry name" value="ENDO3c"/>
    <property type="match status" value="1"/>
</dbReference>
<dbReference type="Gene3D" id="1.10.1670.10">
    <property type="entry name" value="Helix-hairpin-Helix base-excision DNA repair enzymes (C-terminal)"/>
    <property type="match status" value="1"/>
</dbReference>
<evidence type="ECO:0000256" key="9">
    <source>
        <dbReference type="ARBA" id="ARBA00022801"/>
    </source>
</evidence>
<evidence type="ECO:0000259" key="14">
    <source>
        <dbReference type="SMART" id="SM00478"/>
    </source>
</evidence>
<dbReference type="Proteomes" id="UP000647339">
    <property type="component" value="Unassembled WGS sequence"/>
</dbReference>
<gene>
    <name evidence="15" type="primary">mutY</name>
    <name evidence="15" type="ORF">GCM10011339_21170</name>
</gene>
<dbReference type="EMBL" id="BMIU01000009">
    <property type="protein sequence ID" value="GGF32773.1"/>
    <property type="molecule type" value="Genomic_DNA"/>
</dbReference>
<dbReference type="Gene3D" id="3.90.79.10">
    <property type="entry name" value="Nucleoside Triphosphate Pyrophosphohydrolase"/>
    <property type="match status" value="1"/>
</dbReference>
<dbReference type="Gene3D" id="1.10.340.30">
    <property type="entry name" value="Hypothetical protein, domain 2"/>
    <property type="match status" value="1"/>
</dbReference>
<dbReference type="Pfam" id="PF00633">
    <property type="entry name" value="HHH"/>
    <property type="match status" value="1"/>
</dbReference>
<dbReference type="NCBIfam" id="TIGR01084">
    <property type="entry name" value="mutY"/>
    <property type="match status" value="1"/>
</dbReference>
<name>A0ABQ1V179_9BACT</name>
<dbReference type="PANTHER" id="PTHR42944">
    <property type="entry name" value="ADENINE DNA GLYCOSYLASE"/>
    <property type="match status" value="1"/>
</dbReference>
<comment type="cofactor">
    <cofactor evidence="2">
        <name>[4Fe-4S] cluster</name>
        <dbReference type="ChEBI" id="CHEBI:49883"/>
    </cofactor>
</comment>
<dbReference type="InterPro" id="IPR044298">
    <property type="entry name" value="MIG/MutY"/>
</dbReference>
<dbReference type="CDD" id="cd00056">
    <property type="entry name" value="ENDO3c"/>
    <property type="match status" value="1"/>
</dbReference>
<evidence type="ECO:0000256" key="7">
    <source>
        <dbReference type="ARBA" id="ARBA00022723"/>
    </source>
</evidence>
<dbReference type="InterPro" id="IPR029119">
    <property type="entry name" value="MutY_C"/>
</dbReference>
<reference evidence="16" key="1">
    <citation type="journal article" date="2019" name="Int. J. Syst. Evol. Microbiol.">
        <title>The Global Catalogue of Microorganisms (GCM) 10K type strain sequencing project: providing services to taxonomists for standard genome sequencing and annotation.</title>
        <authorList>
            <consortium name="The Broad Institute Genomics Platform"/>
            <consortium name="The Broad Institute Genome Sequencing Center for Infectious Disease"/>
            <person name="Wu L."/>
            <person name="Ma J."/>
        </authorList>
    </citation>
    <scope>NUCLEOTIDE SEQUENCE [LARGE SCALE GENOMIC DNA]</scope>
    <source>
        <strain evidence="16">CGMCC 1.15407</strain>
    </source>
</reference>